<evidence type="ECO:0000313" key="12">
    <source>
        <dbReference type="EMBL" id="RAH57293.1"/>
    </source>
</evidence>
<evidence type="ECO:0000256" key="8">
    <source>
        <dbReference type="ARBA" id="ARBA00023277"/>
    </source>
</evidence>
<dbReference type="SUPFAM" id="SSF51445">
    <property type="entry name" value="(Trans)glycosidases"/>
    <property type="match status" value="1"/>
</dbReference>
<evidence type="ECO:0000256" key="3">
    <source>
        <dbReference type="ARBA" id="ARBA00005336"/>
    </source>
</evidence>
<proteinExistence type="inferred from homology"/>
<dbReference type="Gene3D" id="3.20.20.300">
    <property type="entry name" value="Glycoside hydrolase, family 3, N-terminal domain"/>
    <property type="match status" value="1"/>
</dbReference>
<organism evidence="12 13">
    <name type="scientific">Aspergillus piperis CBS 112811</name>
    <dbReference type="NCBI Taxonomy" id="1448313"/>
    <lineage>
        <taxon>Eukaryota</taxon>
        <taxon>Fungi</taxon>
        <taxon>Dikarya</taxon>
        <taxon>Ascomycota</taxon>
        <taxon>Pezizomycotina</taxon>
        <taxon>Eurotiomycetes</taxon>
        <taxon>Eurotiomycetidae</taxon>
        <taxon>Eurotiales</taxon>
        <taxon>Aspergillaceae</taxon>
        <taxon>Aspergillus</taxon>
        <taxon>Aspergillus subgen. Circumdati</taxon>
    </lineage>
</organism>
<reference evidence="12 13" key="1">
    <citation type="submission" date="2018-02" db="EMBL/GenBank/DDBJ databases">
        <title>The genomes of Aspergillus section Nigri reveals drivers in fungal speciation.</title>
        <authorList>
            <consortium name="DOE Joint Genome Institute"/>
            <person name="Vesth T.C."/>
            <person name="Nybo J."/>
            <person name="Theobald S."/>
            <person name="Brandl J."/>
            <person name="Frisvad J.C."/>
            <person name="Nielsen K.F."/>
            <person name="Lyhne E.K."/>
            <person name="Kogle M.E."/>
            <person name="Kuo A."/>
            <person name="Riley R."/>
            <person name="Clum A."/>
            <person name="Nolan M."/>
            <person name="Lipzen A."/>
            <person name="Salamov A."/>
            <person name="Henrissat B."/>
            <person name="Wiebenga A."/>
            <person name="De vries R.P."/>
            <person name="Grigoriev I.V."/>
            <person name="Mortensen U.H."/>
            <person name="Andersen M.R."/>
            <person name="Baker S.E."/>
        </authorList>
    </citation>
    <scope>NUCLEOTIDE SEQUENCE [LARGE SCALE GENOMIC DNA]</scope>
    <source>
        <strain evidence="12 13">CBS 112811</strain>
    </source>
</reference>
<feature type="domain" description="Glycoside hydrolase family 3 N-terminal" evidence="11">
    <location>
        <begin position="30"/>
        <end position="130"/>
    </location>
</feature>
<keyword evidence="8" id="KW-0119">Carbohydrate metabolism</keyword>
<dbReference type="InterPro" id="IPR036962">
    <property type="entry name" value="Glyco_hydro_3_N_sf"/>
</dbReference>
<dbReference type="GeneID" id="37168557"/>
<dbReference type="GO" id="GO:0030245">
    <property type="term" value="P:cellulose catabolic process"/>
    <property type="evidence" value="ECO:0007669"/>
    <property type="project" value="UniProtKB-KW"/>
</dbReference>
<protein>
    <recommendedName>
        <fullName evidence="4">beta-glucosidase</fullName>
        <ecNumber evidence="4">3.2.1.21</ecNumber>
    </recommendedName>
</protein>
<dbReference type="PANTHER" id="PTHR42715:SF14">
    <property type="entry name" value="BETA-GLUCOSIDASE D-RELATED"/>
    <property type="match status" value="1"/>
</dbReference>
<evidence type="ECO:0000259" key="11">
    <source>
        <dbReference type="Pfam" id="PF00933"/>
    </source>
</evidence>
<keyword evidence="6" id="KW-0136">Cellulose degradation</keyword>
<dbReference type="EC" id="3.2.1.21" evidence="4"/>
<evidence type="ECO:0000256" key="9">
    <source>
        <dbReference type="ARBA" id="ARBA00023295"/>
    </source>
</evidence>
<gene>
    <name evidence="12" type="ORF">BO85DRAFT_520740</name>
</gene>
<evidence type="ECO:0000256" key="2">
    <source>
        <dbReference type="ARBA" id="ARBA00004987"/>
    </source>
</evidence>
<evidence type="ECO:0000256" key="7">
    <source>
        <dbReference type="ARBA" id="ARBA00023180"/>
    </source>
</evidence>
<dbReference type="PRINTS" id="PR00133">
    <property type="entry name" value="GLHYDRLASE3"/>
</dbReference>
<dbReference type="Pfam" id="PF00933">
    <property type="entry name" value="Glyco_hydro_3"/>
    <property type="match status" value="1"/>
</dbReference>
<dbReference type="Proteomes" id="UP000249526">
    <property type="component" value="Unassembled WGS sequence"/>
</dbReference>
<evidence type="ECO:0000256" key="1">
    <source>
        <dbReference type="ARBA" id="ARBA00000448"/>
    </source>
</evidence>
<dbReference type="InterPro" id="IPR001764">
    <property type="entry name" value="Glyco_hydro_3_N"/>
</dbReference>
<dbReference type="PANTHER" id="PTHR42715">
    <property type="entry name" value="BETA-GLUCOSIDASE"/>
    <property type="match status" value="1"/>
</dbReference>
<evidence type="ECO:0000256" key="5">
    <source>
        <dbReference type="ARBA" id="ARBA00022801"/>
    </source>
</evidence>
<dbReference type="RefSeq" id="XP_025515215.1">
    <property type="nucleotide sequence ID" value="XM_025665155.1"/>
</dbReference>
<comment type="pathway">
    <text evidence="2">Glycan metabolism; cellulose degradation.</text>
</comment>
<evidence type="ECO:0000256" key="10">
    <source>
        <dbReference type="ARBA" id="ARBA00023326"/>
    </source>
</evidence>
<dbReference type="GO" id="GO:0008422">
    <property type="term" value="F:beta-glucosidase activity"/>
    <property type="evidence" value="ECO:0007669"/>
    <property type="project" value="UniProtKB-EC"/>
</dbReference>
<comment type="catalytic activity">
    <reaction evidence="1">
        <text>Hydrolysis of terminal, non-reducing beta-D-glucosyl residues with release of beta-D-glucose.</text>
        <dbReference type="EC" id="3.2.1.21"/>
    </reaction>
</comment>
<evidence type="ECO:0000256" key="6">
    <source>
        <dbReference type="ARBA" id="ARBA00023001"/>
    </source>
</evidence>
<accession>A0A8G1VP16</accession>
<comment type="similarity">
    <text evidence="3">Belongs to the glycosyl hydrolase 3 family.</text>
</comment>
<evidence type="ECO:0000313" key="13">
    <source>
        <dbReference type="Proteomes" id="UP000249526"/>
    </source>
</evidence>
<dbReference type="EMBL" id="KZ825063">
    <property type="protein sequence ID" value="RAH57293.1"/>
    <property type="molecule type" value="Genomic_DNA"/>
</dbReference>
<evidence type="ECO:0000256" key="4">
    <source>
        <dbReference type="ARBA" id="ARBA00012744"/>
    </source>
</evidence>
<keyword evidence="9" id="KW-0326">Glycosidase</keyword>
<name>A0A8G1VP16_9EURO</name>
<keyword evidence="7" id="KW-0325">Glycoprotein</keyword>
<dbReference type="InterPro" id="IPR050288">
    <property type="entry name" value="Cellulose_deg_GH3"/>
</dbReference>
<keyword evidence="10" id="KW-0624">Polysaccharide degradation</keyword>
<keyword evidence="5 12" id="KW-0378">Hydrolase</keyword>
<keyword evidence="13" id="KW-1185">Reference proteome</keyword>
<dbReference type="InterPro" id="IPR017853">
    <property type="entry name" value="GH"/>
</dbReference>
<sequence>MATLSNTDKIRLISGQSVPSINFEPYTTNDGSQGLESFFCVTSFSEPSAMAQTWDPELIKASFHAISQEFYGKGYTMINGPTVGPQGRTPWGGRLVETLGQDVYLAGIACVHATEGIREAGIIPCGKHFLLNEQETNRSEVYWSSNAVTVPLNNAA</sequence>
<dbReference type="AlphaFoldDB" id="A0A8G1VP16"/>